<accession>A0ABT7ZDL9</accession>
<dbReference type="InterPro" id="IPR006764">
    <property type="entry name" value="SAM_dep_MeTrfase_SAV2177_type"/>
</dbReference>
<reference evidence="2" key="1">
    <citation type="submission" date="2023-06" db="EMBL/GenBank/DDBJ databases">
        <title>WGS-Sequencing of Streptomyces ficellus isolate 21 collected from sand in Gara Djebilet Iron Mine in Algeria.</title>
        <authorList>
            <person name="Zegers G.P."/>
            <person name="Gomez A."/>
            <person name="Gueddou A."/>
            <person name="Zahara A.F."/>
            <person name="Worth M."/>
            <person name="Sevigny J.L."/>
            <person name="Tisa L."/>
        </authorList>
    </citation>
    <scope>NUCLEOTIDE SEQUENCE</scope>
    <source>
        <strain evidence="2">AS11</strain>
    </source>
</reference>
<protein>
    <submittedName>
        <fullName evidence="2">SAM-dependent methyltransferase</fullName>
        <ecNumber evidence="2">2.1.1.-</ecNumber>
    </submittedName>
</protein>
<dbReference type="GO" id="GO:0008168">
    <property type="term" value="F:methyltransferase activity"/>
    <property type="evidence" value="ECO:0007669"/>
    <property type="project" value="UniProtKB-KW"/>
</dbReference>
<keyword evidence="2" id="KW-0808">Transferase</keyword>
<proteinExistence type="predicted"/>
<organism evidence="2 3">
    <name type="scientific">Streptomyces ficellus</name>
    <dbReference type="NCBI Taxonomy" id="1977088"/>
    <lineage>
        <taxon>Bacteria</taxon>
        <taxon>Bacillati</taxon>
        <taxon>Actinomycetota</taxon>
        <taxon>Actinomycetes</taxon>
        <taxon>Kitasatosporales</taxon>
        <taxon>Streptomycetaceae</taxon>
        <taxon>Streptomyces</taxon>
    </lineage>
</organism>
<comment type="caution">
    <text evidence="2">The sequence shown here is derived from an EMBL/GenBank/DDBJ whole genome shotgun (WGS) entry which is preliminary data.</text>
</comment>
<feature type="region of interest" description="Disordered" evidence="1">
    <location>
        <begin position="1"/>
        <end position="35"/>
    </location>
</feature>
<keyword evidence="3" id="KW-1185">Reference proteome</keyword>
<evidence type="ECO:0000313" key="3">
    <source>
        <dbReference type="Proteomes" id="UP001174050"/>
    </source>
</evidence>
<feature type="compositionally biased region" description="Polar residues" evidence="1">
    <location>
        <begin position="17"/>
        <end position="33"/>
    </location>
</feature>
<dbReference type="SUPFAM" id="SSF53335">
    <property type="entry name" value="S-adenosyl-L-methionine-dependent methyltransferases"/>
    <property type="match status" value="1"/>
</dbReference>
<keyword evidence="2" id="KW-0489">Methyltransferase</keyword>
<evidence type="ECO:0000313" key="2">
    <source>
        <dbReference type="EMBL" id="MDN3297615.1"/>
    </source>
</evidence>
<feature type="compositionally biased region" description="Low complexity" evidence="1">
    <location>
        <begin position="1"/>
        <end position="16"/>
    </location>
</feature>
<dbReference type="EMBL" id="JAUEPL010000056">
    <property type="protein sequence ID" value="MDN3297615.1"/>
    <property type="molecule type" value="Genomic_DNA"/>
</dbReference>
<dbReference type="GO" id="GO:0032259">
    <property type="term" value="P:methylation"/>
    <property type="evidence" value="ECO:0007669"/>
    <property type="project" value="UniProtKB-KW"/>
</dbReference>
<dbReference type="Pfam" id="PF04672">
    <property type="entry name" value="Methyltransf_19"/>
    <property type="match status" value="1"/>
</dbReference>
<gene>
    <name evidence="2" type="ORF">QWM81_26975</name>
</gene>
<dbReference type="EC" id="2.1.1.-" evidence="2"/>
<dbReference type="Gene3D" id="3.40.50.150">
    <property type="entry name" value="Vaccinia Virus protein VP39"/>
    <property type="match status" value="1"/>
</dbReference>
<dbReference type="RefSeq" id="WP_290114987.1">
    <property type="nucleotide sequence ID" value="NZ_JAUEPL010000056.1"/>
</dbReference>
<sequence length="159" mass="17151">MARSPPSSRGPSRARPTSCSPDPSRTRKNQPTTGAVLDFTRPVALSLLALLHFVDDEDGAYELLHRLVEQLPSGSYLVLSQVTGDFDPAGAAKARAMYQARGLTLRPRSVEEFTRFFEGLELVEPGISLTADWHPELGEVIPVAGDAPIPGYAGVARKP</sequence>
<name>A0ABT7ZDL9_9ACTN</name>
<dbReference type="Proteomes" id="UP001174050">
    <property type="component" value="Unassembled WGS sequence"/>
</dbReference>
<evidence type="ECO:0000256" key="1">
    <source>
        <dbReference type="SAM" id="MobiDB-lite"/>
    </source>
</evidence>
<dbReference type="InterPro" id="IPR029063">
    <property type="entry name" value="SAM-dependent_MTases_sf"/>
</dbReference>